<dbReference type="Proteomes" id="UP000294980">
    <property type="component" value="Unassembled WGS sequence"/>
</dbReference>
<dbReference type="CDD" id="cd00093">
    <property type="entry name" value="HTH_XRE"/>
    <property type="match status" value="1"/>
</dbReference>
<dbReference type="AlphaFoldDB" id="A0A4R2KRZ9"/>
<dbReference type="GO" id="GO:0003677">
    <property type="term" value="F:DNA binding"/>
    <property type="evidence" value="ECO:0007669"/>
    <property type="project" value="InterPro"/>
</dbReference>
<evidence type="ECO:0000259" key="1">
    <source>
        <dbReference type="PROSITE" id="PS50943"/>
    </source>
</evidence>
<dbReference type="InterPro" id="IPR010982">
    <property type="entry name" value="Lambda_DNA-bd_dom_sf"/>
</dbReference>
<dbReference type="PROSITE" id="PS50943">
    <property type="entry name" value="HTH_CROC1"/>
    <property type="match status" value="1"/>
</dbReference>
<evidence type="ECO:0000313" key="2">
    <source>
        <dbReference type="EMBL" id="TCO73769.1"/>
    </source>
</evidence>
<protein>
    <submittedName>
        <fullName evidence="2">Helix-turn-helix protein</fullName>
    </submittedName>
</protein>
<evidence type="ECO:0000313" key="3">
    <source>
        <dbReference type="Proteomes" id="UP000294980"/>
    </source>
</evidence>
<gene>
    <name evidence="2" type="ORF">EV688_11586</name>
</gene>
<organism evidence="2 3">
    <name type="scientific">Chromatocurvus halotolerans</name>
    <dbReference type="NCBI Taxonomy" id="1132028"/>
    <lineage>
        <taxon>Bacteria</taxon>
        <taxon>Pseudomonadati</taxon>
        <taxon>Pseudomonadota</taxon>
        <taxon>Gammaproteobacteria</taxon>
        <taxon>Cellvibrionales</taxon>
        <taxon>Halieaceae</taxon>
        <taxon>Chromatocurvus</taxon>
    </lineage>
</organism>
<dbReference type="Pfam" id="PF13560">
    <property type="entry name" value="HTH_31"/>
    <property type="match status" value="1"/>
</dbReference>
<dbReference type="Gene3D" id="1.10.260.40">
    <property type="entry name" value="lambda repressor-like DNA-binding domains"/>
    <property type="match status" value="1"/>
</dbReference>
<proteinExistence type="predicted"/>
<dbReference type="InterPro" id="IPR001387">
    <property type="entry name" value="Cro/C1-type_HTH"/>
</dbReference>
<dbReference type="SMART" id="SM00530">
    <property type="entry name" value="HTH_XRE"/>
    <property type="match status" value="1"/>
</dbReference>
<dbReference type="OrthoDB" id="6169107at2"/>
<name>A0A4R2KRZ9_9GAMM</name>
<accession>A0A4R2KRZ9</accession>
<sequence>MSQGSFVLEFQGVPAHGVLVCLAVRGCRNILGMSQADLAWLSGVSKPTIARIETGKTDSVRTDTVDKLLAAFRVLGVGVQWVEGGFSIQVNEQAAQIGFFGIVGKREDDATVFSHEDIETGEVVEESAQAALDRLIAMNRELSKRAT</sequence>
<reference evidence="2 3" key="1">
    <citation type="submission" date="2019-03" db="EMBL/GenBank/DDBJ databases">
        <title>Genomic Encyclopedia of Type Strains, Phase IV (KMG-IV): sequencing the most valuable type-strain genomes for metagenomic binning, comparative biology and taxonomic classification.</title>
        <authorList>
            <person name="Goeker M."/>
        </authorList>
    </citation>
    <scope>NUCLEOTIDE SEQUENCE [LARGE SCALE GENOMIC DNA]</scope>
    <source>
        <strain evidence="2 3">DSM 23344</strain>
    </source>
</reference>
<feature type="domain" description="HTH cro/C1-type" evidence="1">
    <location>
        <begin position="24"/>
        <end position="79"/>
    </location>
</feature>
<comment type="caution">
    <text evidence="2">The sequence shown here is derived from an EMBL/GenBank/DDBJ whole genome shotgun (WGS) entry which is preliminary data.</text>
</comment>
<keyword evidence="3" id="KW-1185">Reference proteome</keyword>
<dbReference type="EMBL" id="SLWX01000015">
    <property type="protein sequence ID" value="TCO73769.1"/>
    <property type="molecule type" value="Genomic_DNA"/>
</dbReference>
<dbReference type="RefSeq" id="WP_117319312.1">
    <property type="nucleotide sequence ID" value="NZ_QQSW01000023.1"/>
</dbReference>
<dbReference type="SUPFAM" id="SSF47413">
    <property type="entry name" value="lambda repressor-like DNA-binding domains"/>
    <property type="match status" value="1"/>
</dbReference>